<dbReference type="GO" id="GO:0045944">
    <property type="term" value="P:positive regulation of transcription by RNA polymerase II"/>
    <property type="evidence" value="ECO:0007669"/>
    <property type="project" value="TreeGrafter"/>
</dbReference>
<keyword evidence="4" id="KW-1185">Reference proteome</keyword>
<dbReference type="GO" id="GO:0003779">
    <property type="term" value="F:actin binding"/>
    <property type="evidence" value="ECO:0007669"/>
    <property type="project" value="InterPro"/>
</dbReference>
<feature type="region of interest" description="Disordered" evidence="1">
    <location>
        <begin position="34"/>
        <end position="68"/>
    </location>
</feature>
<evidence type="ECO:0000313" key="4">
    <source>
        <dbReference type="Proteomes" id="UP001177023"/>
    </source>
</evidence>
<sequence>MEQVLAKKAAERRRGSVLNTVRMFSDIVAKTEEELKRDPGSATYVEPKYDKNSEDYGRPPPGSKTERRGIKAGYHVCREVLFLMEKIDENAEGLAPHRYVSFGKLFYTYALYSDKLVGMLLRARKYGLVTFEGEMLYQGQDNQKLVVMMMSIEEIRERLKPTGDPKACITLVQGNADL</sequence>
<dbReference type="InterPro" id="IPR026111">
    <property type="entry name" value="Abra"/>
</dbReference>
<accession>A0AA36D4A0</accession>
<dbReference type="GO" id="GO:0030017">
    <property type="term" value="C:sarcomere"/>
    <property type="evidence" value="ECO:0007669"/>
    <property type="project" value="TreeGrafter"/>
</dbReference>
<dbReference type="InterPro" id="IPR027817">
    <property type="entry name" value="Costars_dom"/>
</dbReference>
<reference evidence="3" key="1">
    <citation type="submission" date="2023-06" db="EMBL/GenBank/DDBJ databases">
        <authorList>
            <person name="Delattre M."/>
        </authorList>
    </citation>
    <scope>NUCLEOTIDE SEQUENCE</scope>
    <source>
        <strain evidence="3">AF72</strain>
    </source>
</reference>
<feature type="compositionally biased region" description="Basic and acidic residues" evidence="1">
    <location>
        <begin position="47"/>
        <end position="57"/>
    </location>
</feature>
<dbReference type="InterPro" id="IPR038095">
    <property type="entry name" value="Costars_sf"/>
</dbReference>
<evidence type="ECO:0000256" key="1">
    <source>
        <dbReference type="SAM" id="MobiDB-lite"/>
    </source>
</evidence>
<gene>
    <name evidence="3" type="ORF">MSPICULIGERA_LOCUS19004</name>
</gene>
<dbReference type="Proteomes" id="UP001177023">
    <property type="component" value="Unassembled WGS sequence"/>
</dbReference>
<protein>
    <recommendedName>
        <fullName evidence="2">Costars domain-containing protein</fullName>
    </recommendedName>
</protein>
<dbReference type="Pfam" id="PF14705">
    <property type="entry name" value="Costars"/>
    <property type="match status" value="1"/>
</dbReference>
<dbReference type="SMART" id="SM01283">
    <property type="entry name" value="Costars"/>
    <property type="match status" value="1"/>
</dbReference>
<dbReference type="Gene3D" id="1.10.10.1540">
    <property type="entry name" value="Costar domain"/>
    <property type="match status" value="1"/>
</dbReference>
<organism evidence="3 4">
    <name type="scientific">Mesorhabditis spiculigera</name>
    <dbReference type="NCBI Taxonomy" id="96644"/>
    <lineage>
        <taxon>Eukaryota</taxon>
        <taxon>Metazoa</taxon>
        <taxon>Ecdysozoa</taxon>
        <taxon>Nematoda</taxon>
        <taxon>Chromadorea</taxon>
        <taxon>Rhabditida</taxon>
        <taxon>Rhabditina</taxon>
        <taxon>Rhabditomorpha</taxon>
        <taxon>Rhabditoidea</taxon>
        <taxon>Rhabditidae</taxon>
        <taxon>Mesorhabditinae</taxon>
        <taxon>Mesorhabditis</taxon>
    </lineage>
</organism>
<dbReference type="GO" id="GO:0035025">
    <property type="term" value="P:positive regulation of Rho protein signal transduction"/>
    <property type="evidence" value="ECO:0007669"/>
    <property type="project" value="InterPro"/>
</dbReference>
<dbReference type="PANTHER" id="PTHR22739">
    <property type="entry name" value="STRIATED MUSCLE ACTIVATOR OF RHO-DEPENDENT SIGNALING-RELATED"/>
    <property type="match status" value="1"/>
</dbReference>
<name>A0AA36D4A0_9BILA</name>
<dbReference type="AlphaFoldDB" id="A0AA36D4A0"/>
<dbReference type="PANTHER" id="PTHR22739:SF7">
    <property type="entry name" value="EG:152A3.3 PROTEIN-RELATED"/>
    <property type="match status" value="1"/>
</dbReference>
<feature type="domain" description="Costars" evidence="2">
    <location>
        <begin position="74"/>
        <end position="149"/>
    </location>
</feature>
<feature type="non-terminal residue" evidence="3">
    <location>
        <position position="178"/>
    </location>
</feature>
<proteinExistence type="predicted"/>
<comment type="caution">
    <text evidence="3">The sequence shown here is derived from an EMBL/GenBank/DDBJ whole genome shotgun (WGS) entry which is preliminary data.</text>
</comment>
<dbReference type="EMBL" id="CATQJA010002662">
    <property type="protein sequence ID" value="CAJ0580822.1"/>
    <property type="molecule type" value="Genomic_DNA"/>
</dbReference>
<evidence type="ECO:0000313" key="3">
    <source>
        <dbReference type="EMBL" id="CAJ0580822.1"/>
    </source>
</evidence>
<evidence type="ECO:0000259" key="2">
    <source>
        <dbReference type="SMART" id="SM01283"/>
    </source>
</evidence>